<dbReference type="SUPFAM" id="SSF56112">
    <property type="entry name" value="Protein kinase-like (PK-like)"/>
    <property type="match status" value="1"/>
</dbReference>
<keyword evidence="8" id="KW-0723">Serine/threonine-protein kinase</keyword>
<evidence type="ECO:0000256" key="16">
    <source>
        <dbReference type="ARBA" id="ARBA00022840"/>
    </source>
</evidence>
<comment type="similarity">
    <text evidence="4">Belongs to the protein kinase superfamily. NEK Ser/Thr protein kinase family. NIMA subfamily.</text>
</comment>
<protein>
    <recommendedName>
        <fullName evidence="22">Serine/threonine-protein kinase Nek4</fullName>
        <ecNumber evidence="5">2.7.11.1</ecNumber>
    </recommendedName>
    <alternativeName>
        <fullName evidence="24">Never in mitosis A-related kinase 4</fullName>
    </alternativeName>
    <alternativeName>
        <fullName evidence="23">Serine/threonine-protein kinase 2</fullName>
    </alternativeName>
</protein>
<organism evidence="28">
    <name type="scientific">Phallusia mammillata</name>
    <dbReference type="NCBI Taxonomy" id="59560"/>
    <lineage>
        <taxon>Eukaryota</taxon>
        <taxon>Metazoa</taxon>
        <taxon>Chordata</taxon>
        <taxon>Tunicata</taxon>
        <taxon>Ascidiacea</taxon>
        <taxon>Phlebobranchia</taxon>
        <taxon>Ascidiidae</taxon>
        <taxon>Phallusia</taxon>
    </lineage>
</organism>
<evidence type="ECO:0000256" key="14">
    <source>
        <dbReference type="ARBA" id="ARBA00022776"/>
    </source>
</evidence>
<feature type="domain" description="Protein kinase" evidence="27">
    <location>
        <begin position="8"/>
        <end position="265"/>
    </location>
</feature>
<evidence type="ECO:0000256" key="26">
    <source>
        <dbReference type="SAM" id="MobiDB-lite"/>
    </source>
</evidence>
<dbReference type="Gene3D" id="3.30.200.20">
    <property type="entry name" value="Phosphorylase Kinase, domain 1"/>
    <property type="match status" value="1"/>
</dbReference>
<evidence type="ECO:0000256" key="4">
    <source>
        <dbReference type="ARBA" id="ARBA00010886"/>
    </source>
</evidence>
<feature type="compositionally biased region" description="Low complexity" evidence="26">
    <location>
        <begin position="297"/>
        <end position="312"/>
    </location>
</feature>
<evidence type="ECO:0000259" key="27">
    <source>
        <dbReference type="PROSITE" id="PS50011"/>
    </source>
</evidence>
<reference evidence="28" key="1">
    <citation type="submission" date="2020-04" db="EMBL/GenBank/DDBJ databases">
        <authorList>
            <person name="Neveu A P."/>
        </authorList>
    </citation>
    <scope>NUCLEOTIDE SEQUENCE</scope>
    <source>
        <tissue evidence="28">Whole embryo</tissue>
    </source>
</reference>
<evidence type="ECO:0000256" key="23">
    <source>
        <dbReference type="ARBA" id="ARBA00080102"/>
    </source>
</evidence>
<comment type="catalytic activity">
    <reaction evidence="20">
        <text>L-threonyl-[protein] + ATP = O-phospho-L-threonyl-[protein] + ADP + H(+)</text>
        <dbReference type="Rhea" id="RHEA:46608"/>
        <dbReference type="Rhea" id="RHEA-COMP:11060"/>
        <dbReference type="Rhea" id="RHEA-COMP:11605"/>
        <dbReference type="ChEBI" id="CHEBI:15378"/>
        <dbReference type="ChEBI" id="CHEBI:30013"/>
        <dbReference type="ChEBI" id="CHEBI:30616"/>
        <dbReference type="ChEBI" id="CHEBI:61977"/>
        <dbReference type="ChEBI" id="CHEBI:456216"/>
        <dbReference type="EC" id="2.7.11.1"/>
    </reaction>
</comment>
<evidence type="ECO:0000256" key="24">
    <source>
        <dbReference type="ARBA" id="ARBA00082679"/>
    </source>
</evidence>
<dbReference type="GO" id="GO:0051301">
    <property type="term" value="P:cell division"/>
    <property type="evidence" value="ECO:0007669"/>
    <property type="project" value="UniProtKB-KW"/>
</dbReference>
<comment type="subcellular location">
    <subcellularLocation>
        <location evidence="2">Cell projection</location>
        <location evidence="2">Cilium</location>
    </subcellularLocation>
    <subcellularLocation>
        <location evidence="3">Cytoplasm</location>
    </subcellularLocation>
</comment>
<dbReference type="PROSITE" id="PS00107">
    <property type="entry name" value="PROTEIN_KINASE_ATP"/>
    <property type="match status" value="1"/>
</dbReference>
<feature type="compositionally biased region" description="Polar residues" evidence="26">
    <location>
        <begin position="495"/>
        <end position="507"/>
    </location>
</feature>
<evidence type="ECO:0000256" key="2">
    <source>
        <dbReference type="ARBA" id="ARBA00004138"/>
    </source>
</evidence>
<feature type="compositionally biased region" description="Low complexity" evidence="26">
    <location>
        <begin position="459"/>
        <end position="477"/>
    </location>
</feature>
<evidence type="ECO:0000256" key="19">
    <source>
        <dbReference type="ARBA" id="ARBA00023306"/>
    </source>
</evidence>
<evidence type="ECO:0000256" key="25">
    <source>
        <dbReference type="PROSITE-ProRule" id="PRU10141"/>
    </source>
</evidence>
<feature type="region of interest" description="Disordered" evidence="26">
    <location>
        <begin position="561"/>
        <end position="614"/>
    </location>
</feature>
<feature type="region of interest" description="Disordered" evidence="26">
    <location>
        <begin position="275"/>
        <end position="546"/>
    </location>
</feature>
<evidence type="ECO:0000256" key="9">
    <source>
        <dbReference type="ARBA" id="ARBA00022553"/>
    </source>
</evidence>
<keyword evidence="16 25" id="KW-0067">ATP-binding</keyword>
<evidence type="ECO:0000256" key="5">
    <source>
        <dbReference type="ARBA" id="ARBA00012513"/>
    </source>
</evidence>
<dbReference type="InterPro" id="IPR011009">
    <property type="entry name" value="Kinase-like_dom_sf"/>
</dbReference>
<dbReference type="InterPro" id="IPR000719">
    <property type="entry name" value="Prot_kinase_dom"/>
</dbReference>
<proteinExistence type="evidence at transcript level"/>
<dbReference type="Gene3D" id="1.10.510.10">
    <property type="entry name" value="Transferase(Phosphotransferase) domain 1"/>
    <property type="match status" value="1"/>
</dbReference>
<keyword evidence="19" id="KW-0131">Cell cycle</keyword>
<feature type="compositionally biased region" description="Polar residues" evidence="26">
    <location>
        <begin position="533"/>
        <end position="546"/>
    </location>
</feature>
<accession>A0A6F9DMD0</accession>
<evidence type="ECO:0000256" key="20">
    <source>
        <dbReference type="ARBA" id="ARBA00047899"/>
    </source>
</evidence>
<keyword evidence="9" id="KW-0597">Phosphoprotein</keyword>
<comment type="catalytic activity">
    <reaction evidence="21">
        <text>L-seryl-[protein] + ATP = O-phospho-L-seryl-[protein] + ADP + H(+)</text>
        <dbReference type="Rhea" id="RHEA:17989"/>
        <dbReference type="Rhea" id="RHEA-COMP:9863"/>
        <dbReference type="Rhea" id="RHEA-COMP:11604"/>
        <dbReference type="ChEBI" id="CHEBI:15378"/>
        <dbReference type="ChEBI" id="CHEBI:29999"/>
        <dbReference type="ChEBI" id="CHEBI:30616"/>
        <dbReference type="ChEBI" id="CHEBI:83421"/>
        <dbReference type="ChEBI" id="CHEBI:456216"/>
        <dbReference type="EC" id="2.7.11.1"/>
    </reaction>
</comment>
<dbReference type="SMART" id="SM00220">
    <property type="entry name" value="S_TKc"/>
    <property type="match status" value="1"/>
</dbReference>
<dbReference type="InterPro" id="IPR017441">
    <property type="entry name" value="Protein_kinase_ATP_BS"/>
</dbReference>
<keyword evidence="7" id="KW-0963">Cytoplasm</keyword>
<keyword evidence="12" id="KW-0479">Metal-binding</keyword>
<evidence type="ECO:0000256" key="18">
    <source>
        <dbReference type="ARBA" id="ARBA00023273"/>
    </source>
</evidence>
<dbReference type="InterPro" id="IPR051131">
    <property type="entry name" value="NEK_Ser/Thr_kinase_NIMA"/>
</dbReference>
<evidence type="ECO:0000256" key="22">
    <source>
        <dbReference type="ARBA" id="ARBA00067731"/>
    </source>
</evidence>
<comment type="cofactor">
    <cofactor evidence="1">
        <name>Mn(2+)</name>
        <dbReference type="ChEBI" id="CHEBI:29035"/>
    </cofactor>
</comment>
<dbReference type="GO" id="GO:0005737">
    <property type="term" value="C:cytoplasm"/>
    <property type="evidence" value="ECO:0007669"/>
    <property type="project" value="UniProtKB-SubCell"/>
</dbReference>
<feature type="compositionally biased region" description="Polar residues" evidence="26">
    <location>
        <begin position="592"/>
        <end position="614"/>
    </location>
</feature>
<feature type="compositionally biased region" description="Basic and acidic residues" evidence="26">
    <location>
        <begin position="336"/>
        <end position="393"/>
    </location>
</feature>
<evidence type="ECO:0000256" key="12">
    <source>
        <dbReference type="ARBA" id="ARBA00022723"/>
    </source>
</evidence>
<keyword evidence="11" id="KW-0808">Transferase</keyword>
<sequence length="721" mass="81706">MSGGLDDYSILRSIGKGSYGEVHLIQHKREKKQYVIKKLVLQKASKRERKAAQQEAKLLSNLKHPNIISYKDSFESDDGFLYIVMGFAEGGDLYTKLREHRDINEFLTEVQIVRWFIQICMALQYLHQKHILHRDLKTQNIFLTKTKMIKVGDLGIARVLEGASDMATTLIGTPYYMSPELFSNKPYNYKSDVWALGCCVYEMTTLKHAFNAKDMNSLVYKILKKKMPKMPEMYSDELCDLIRSMLHQSAEKRPSVNKILRNAFIKQHIQLFLDESSKSRRPTSGRKSRARSEQKPSVSSSRCSSRESNNSVFEHETPQPAKVANPVRKQPSSVTPKDKQGKGDNKENRKDDDNKQKKDIETRRKTEEKKNDHPEPINGRIFDEVDAKRKDNKPVPQPRKPTPPSEPPYHHGNDDQTRVKSAESTSSSGSSDKVAGRRPLPKVVTPDDASHDRNESKALESSTSSVVSTASTKSLSSARERRRAKQRRERQLSRPSDSPKSGESLQPPTVMGPPAIPRPQDEQRLSSPAGRLSSDQNQRKNSSGEELNQFYTLLHTTLRLADDKVDESPPTTPTNQVEVDGDRKLSPVPELSESQLSTKENAQKSTPGFNQNTPQATAIDLRVPPHIQQNVRAVTPATLASTNKLMKRIVMLRKDCIKGLGVPLLHRAYELLDQENDEENLKDKLVELLGEVRYSLWAGKIWQLKFCEESIFQHCGSITAY</sequence>
<evidence type="ECO:0000256" key="11">
    <source>
        <dbReference type="ARBA" id="ARBA00022679"/>
    </source>
</evidence>
<gene>
    <name evidence="28" type="primary">Nek4</name>
</gene>
<dbReference type="GO" id="GO:0046872">
    <property type="term" value="F:metal ion binding"/>
    <property type="evidence" value="ECO:0007669"/>
    <property type="project" value="UniProtKB-KW"/>
</dbReference>
<keyword evidence="18" id="KW-0966">Cell projection</keyword>
<evidence type="ECO:0000256" key="7">
    <source>
        <dbReference type="ARBA" id="ARBA00022490"/>
    </source>
</evidence>
<dbReference type="PANTHER" id="PTHR44899">
    <property type="entry name" value="CAMK FAMILY PROTEIN KINASE"/>
    <property type="match status" value="1"/>
</dbReference>
<feature type="binding site" evidence="25">
    <location>
        <position position="38"/>
    </location>
    <ligand>
        <name>ATP</name>
        <dbReference type="ChEBI" id="CHEBI:30616"/>
    </ligand>
</feature>
<dbReference type="PANTHER" id="PTHR44899:SF7">
    <property type="entry name" value="NIMA-RELATED KINASE"/>
    <property type="match status" value="1"/>
</dbReference>
<evidence type="ECO:0000313" key="28">
    <source>
        <dbReference type="EMBL" id="CAB3264289.1"/>
    </source>
</evidence>
<keyword evidence="14" id="KW-0498">Mitosis</keyword>
<dbReference type="Pfam" id="PF00069">
    <property type="entry name" value="Pkinase"/>
    <property type="match status" value="1"/>
</dbReference>
<dbReference type="FunFam" id="3.30.200.20:FF:000247">
    <property type="entry name" value="serine/threonine-protein kinase Nek4 isoform X1"/>
    <property type="match status" value="1"/>
</dbReference>
<dbReference type="EC" id="2.7.11.1" evidence="5"/>
<evidence type="ECO:0000256" key="21">
    <source>
        <dbReference type="ARBA" id="ARBA00048679"/>
    </source>
</evidence>
<evidence type="ECO:0000256" key="6">
    <source>
        <dbReference type="ARBA" id="ARBA00022481"/>
    </source>
</evidence>
<dbReference type="PROSITE" id="PS50011">
    <property type="entry name" value="PROTEIN_KINASE_DOM"/>
    <property type="match status" value="1"/>
</dbReference>
<name>A0A6F9DMD0_9ASCI</name>
<feature type="compositionally biased region" description="Pro residues" evidence="26">
    <location>
        <begin position="395"/>
        <end position="407"/>
    </location>
</feature>
<dbReference type="GO" id="GO:0004674">
    <property type="term" value="F:protein serine/threonine kinase activity"/>
    <property type="evidence" value="ECO:0007669"/>
    <property type="project" value="UniProtKB-KW"/>
</dbReference>
<evidence type="ECO:0000256" key="13">
    <source>
        <dbReference type="ARBA" id="ARBA00022741"/>
    </source>
</evidence>
<evidence type="ECO:0000256" key="1">
    <source>
        <dbReference type="ARBA" id="ARBA00001936"/>
    </source>
</evidence>
<dbReference type="GO" id="GO:0005929">
    <property type="term" value="C:cilium"/>
    <property type="evidence" value="ECO:0007669"/>
    <property type="project" value="UniProtKB-SubCell"/>
</dbReference>
<keyword evidence="17" id="KW-0460">Magnesium</keyword>
<evidence type="ECO:0000256" key="3">
    <source>
        <dbReference type="ARBA" id="ARBA00004496"/>
    </source>
</evidence>
<dbReference type="InterPro" id="IPR008271">
    <property type="entry name" value="Ser/Thr_kinase_AS"/>
</dbReference>
<feature type="compositionally biased region" description="Basic and acidic residues" evidence="26">
    <location>
        <begin position="448"/>
        <end position="458"/>
    </location>
</feature>
<keyword evidence="13 25" id="KW-0547">Nucleotide-binding</keyword>
<evidence type="ECO:0000256" key="15">
    <source>
        <dbReference type="ARBA" id="ARBA00022777"/>
    </source>
</evidence>
<evidence type="ECO:0000256" key="17">
    <source>
        <dbReference type="ARBA" id="ARBA00022842"/>
    </source>
</evidence>
<dbReference type="EMBL" id="LR788427">
    <property type="protein sequence ID" value="CAB3264289.1"/>
    <property type="molecule type" value="mRNA"/>
</dbReference>
<keyword evidence="6" id="KW-0488">Methylation</keyword>
<dbReference type="PROSITE" id="PS00108">
    <property type="entry name" value="PROTEIN_KINASE_ST"/>
    <property type="match status" value="1"/>
</dbReference>
<keyword evidence="15 28" id="KW-0418">Kinase</keyword>
<evidence type="ECO:0000256" key="10">
    <source>
        <dbReference type="ARBA" id="ARBA00022618"/>
    </source>
</evidence>
<feature type="compositionally biased region" description="Basic and acidic residues" evidence="26">
    <location>
        <begin position="408"/>
        <end position="421"/>
    </location>
</feature>
<dbReference type="FunFam" id="1.10.510.10:FF:000219">
    <property type="entry name" value="Putative serine/threonine-protein kinase Nek4"/>
    <property type="match status" value="1"/>
</dbReference>
<feature type="compositionally biased region" description="Low complexity" evidence="26">
    <location>
        <begin position="422"/>
        <end position="431"/>
    </location>
</feature>
<feature type="compositionally biased region" description="Basic residues" evidence="26">
    <location>
        <begin position="279"/>
        <end position="289"/>
    </location>
</feature>
<dbReference type="GO" id="GO:0005524">
    <property type="term" value="F:ATP binding"/>
    <property type="evidence" value="ECO:0007669"/>
    <property type="project" value="UniProtKB-UniRule"/>
</dbReference>
<evidence type="ECO:0000256" key="8">
    <source>
        <dbReference type="ARBA" id="ARBA00022527"/>
    </source>
</evidence>
<keyword evidence="10" id="KW-0132">Cell division</keyword>
<dbReference type="AlphaFoldDB" id="A0A6F9DMD0"/>